<evidence type="ECO:0000259" key="3">
    <source>
        <dbReference type="PROSITE" id="PS50157"/>
    </source>
</evidence>
<name>Q22Y67_TETTS</name>
<dbReference type="InParanoid" id="Q22Y67"/>
<feature type="region of interest" description="Disordered" evidence="2">
    <location>
        <begin position="1"/>
        <end position="99"/>
    </location>
</feature>
<dbReference type="EMBL" id="GG662749">
    <property type="protein sequence ID" value="EAR90157.2"/>
    <property type="molecule type" value="Genomic_DNA"/>
</dbReference>
<organism evidence="4 5">
    <name type="scientific">Tetrahymena thermophila (strain SB210)</name>
    <dbReference type="NCBI Taxonomy" id="312017"/>
    <lineage>
        <taxon>Eukaryota</taxon>
        <taxon>Sar</taxon>
        <taxon>Alveolata</taxon>
        <taxon>Ciliophora</taxon>
        <taxon>Intramacronucleata</taxon>
        <taxon>Oligohymenophorea</taxon>
        <taxon>Hymenostomatida</taxon>
        <taxon>Tetrahymenina</taxon>
        <taxon>Tetrahymenidae</taxon>
        <taxon>Tetrahymena</taxon>
    </lineage>
</organism>
<reference evidence="5" key="1">
    <citation type="journal article" date="2006" name="PLoS Biol.">
        <title>Macronuclear genome sequence of the ciliate Tetrahymena thermophila, a model eukaryote.</title>
        <authorList>
            <person name="Eisen J.A."/>
            <person name="Coyne R.S."/>
            <person name="Wu M."/>
            <person name="Wu D."/>
            <person name="Thiagarajan M."/>
            <person name="Wortman J.R."/>
            <person name="Badger J.H."/>
            <person name="Ren Q."/>
            <person name="Amedeo P."/>
            <person name="Jones K.M."/>
            <person name="Tallon L.J."/>
            <person name="Delcher A.L."/>
            <person name="Salzberg S.L."/>
            <person name="Silva J.C."/>
            <person name="Haas B.J."/>
            <person name="Majoros W.H."/>
            <person name="Farzad M."/>
            <person name="Carlton J.M."/>
            <person name="Smith R.K. Jr."/>
            <person name="Garg J."/>
            <person name="Pearlman R.E."/>
            <person name="Karrer K.M."/>
            <person name="Sun L."/>
            <person name="Manning G."/>
            <person name="Elde N.C."/>
            <person name="Turkewitz A.P."/>
            <person name="Asai D.J."/>
            <person name="Wilkes D.E."/>
            <person name="Wang Y."/>
            <person name="Cai H."/>
            <person name="Collins K."/>
            <person name="Stewart B.A."/>
            <person name="Lee S.R."/>
            <person name="Wilamowska K."/>
            <person name="Weinberg Z."/>
            <person name="Ruzzo W.L."/>
            <person name="Wloga D."/>
            <person name="Gaertig J."/>
            <person name="Frankel J."/>
            <person name="Tsao C.-C."/>
            <person name="Gorovsky M.A."/>
            <person name="Keeling P.J."/>
            <person name="Waller R.F."/>
            <person name="Patron N.J."/>
            <person name="Cherry J.M."/>
            <person name="Stover N.A."/>
            <person name="Krieger C.J."/>
            <person name="del Toro C."/>
            <person name="Ryder H.F."/>
            <person name="Williamson S.C."/>
            <person name="Barbeau R.A."/>
            <person name="Hamilton E.P."/>
            <person name="Orias E."/>
        </authorList>
    </citation>
    <scope>NUCLEOTIDE SEQUENCE [LARGE SCALE GENOMIC DNA]</scope>
    <source>
        <strain evidence="5">SB210</strain>
    </source>
</reference>
<dbReference type="HOGENOM" id="CLU_837994_0_0_1"/>
<feature type="region of interest" description="Disordered" evidence="2">
    <location>
        <begin position="240"/>
        <end position="259"/>
    </location>
</feature>
<protein>
    <recommendedName>
        <fullName evidence="3">C2H2-type domain-containing protein</fullName>
    </recommendedName>
</protein>
<dbReference type="KEGG" id="tet:TTHERM_00355040"/>
<keyword evidence="1" id="KW-0479">Metal-binding</keyword>
<keyword evidence="1" id="KW-0862">Zinc</keyword>
<dbReference type="AlphaFoldDB" id="Q22Y67"/>
<dbReference type="OrthoDB" id="285872at2759"/>
<proteinExistence type="predicted"/>
<dbReference type="GeneID" id="7845904"/>
<feature type="domain" description="C2H2-type" evidence="3">
    <location>
        <begin position="34"/>
        <end position="61"/>
    </location>
</feature>
<keyword evidence="1" id="KW-0863">Zinc-finger</keyword>
<dbReference type="GO" id="GO:0008270">
    <property type="term" value="F:zinc ion binding"/>
    <property type="evidence" value="ECO:0007669"/>
    <property type="project" value="UniProtKB-KW"/>
</dbReference>
<dbReference type="InterPro" id="IPR013087">
    <property type="entry name" value="Znf_C2H2_type"/>
</dbReference>
<evidence type="ECO:0000256" key="1">
    <source>
        <dbReference type="PROSITE-ProRule" id="PRU00042"/>
    </source>
</evidence>
<feature type="compositionally biased region" description="Basic and acidic residues" evidence="2">
    <location>
        <begin position="80"/>
        <end position="95"/>
    </location>
</feature>
<evidence type="ECO:0000313" key="5">
    <source>
        <dbReference type="Proteomes" id="UP000009168"/>
    </source>
</evidence>
<gene>
    <name evidence="4" type="ORF">TTHERM_00355040</name>
</gene>
<dbReference type="RefSeq" id="XP_001010402.2">
    <property type="nucleotide sequence ID" value="XM_001010402.3"/>
</dbReference>
<keyword evidence="5" id="KW-1185">Reference proteome</keyword>
<evidence type="ECO:0000256" key="2">
    <source>
        <dbReference type="SAM" id="MobiDB-lite"/>
    </source>
</evidence>
<sequence length="349" mass="40447">MNNQQVDQGMQDGQNGQSEKKTRRTRKDQNDRNYNCGCGKSYLSYPALYTHLKQKHDGKPPEGTSLPGPQGKANSRGRPPKKEDGDQNNKEEEKSVGSNEAVDVLEEILNFLDTIDKNYRRNKNDEWTEDNKLSTIFPIEFFQGKEETEYKAILDGIKQLEDDPANYIYEEIDPKEEIKKTEMNRIFVLFLNYIAKGVQNEALKEIMIFLCFYRKALNQYGWDALEQKINNELQQQNMLVNGQNGDNPELNGNSEAAPPQQQYQIEQSRRLQEYCQINNGDDSFLICNDLVIEVLPNYFREYPNSNDLVIIGPSDEQLKNAVYIIQHFANWLFANRYTNTKLVIKADDE</sequence>
<dbReference type="Proteomes" id="UP000009168">
    <property type="component" value="Unassembled WGS sequence"/>
</dbReference>
<dbReference type="eggNOG" id="ENOG502SPHV">
    <property type="taxonomic scope" value="Eukaryota"/>
</dbReference>
<accession>Q22Y67</accession>
<evidence type="ECO:0000313" key="4">
    <source>
        <dbReference type="EMBL" id="EAR90157.2"/>
    </source>
</evidence>
<feature type="compositionally biased region" description="Polar residues" evidence="2">
    <location>
        <begin position="1"/>
        <end position="17"/>
    </location>
</feature>
<dbReference type="PROSITE" id="PS50157">
    <property type="entry name" value="ZINC_FINGER_C2H2_2"/>
    <property type="match status" value="1"/>
</dbReference>